<organism evidence="2 3">
    <name type="scientific">Marasmiellus scandens</name>
    <dbReference type="NCBI Taxonomy" id="2682957"/>
    <lineage>
        <taxon>Eukaryota</taxon>
        <taxon>Fungi</taxon>
        <taxon>Dikarya</taxon>
        <taxon>Basidiomycota</taxon>
        <taxon>Agaricomycotina</taxon>
        <taxon>Agaricomycetes</taxon>
        <taxon>Agaricomycetidae</taxon>
        <taxon>Agaricales</taxon>
        <taxon>Marasmiineae</taxon>
        <taxon>Omphalotaceae</taxon>
        <taxon>Marasmiellus</taxon>
    </lineage>
</organism>
<comment type="caution">
    <text evidence="2">The sequence shown here is derived from an EMBL/GenBank/DDBJ whole genome shotgun (WGS) entry which is preliminary data.</text>
</comment>
<proteinExistence type="predicted"/>
<dbReference type="EMBL" id="JBANRG010000001">
    <property type="protein sequence ID" value="KAK7471983.1"/>
    <property type="molecule type" value="Genomic_DNA"/>
</dbReference>
<gene>
    <name evidence="2" type="ORF">VKT23_000091</name>
</gene>
<feature type="region of interest" description="Disordered" evidence="1">
    <location>
        <begin position="61"/>
        <end position="132"/>
    </location>
</feature>
<evidence type="ECO:0000313" key="2">
    <source>
        <dbReference type="EMBL" id="KAK7471983.1"/>
    </source>
</evidence>
<dbReference type="Proteomes" id="UP001498398">
    <property type="component" value="Unassembled WGS sequence"/>
</dbReference>
<name>A0ABR1K3I7_9AGAR</name>
<evidence type="ECO:0000313" key="3">
    <source>
        <dbReference type="Proteomes" id="UP001498398"/>
    </source>
</evidence>
<sequence>MAPGRKASSQTKSAQITPGHTQSETHRTQQQSPDVEPEDELSSGAIFAQLRQLCSSAGFEGLKSKRKLPPSSYHSTASAQKKKKKQVQNTKGTDTSKGSSSSNPHNNQDTSCFAGRLPSTTGPSSKTIKLWV</sequence>
<feature type="compositionally biased region" description="Polar residues" evidence="1">
    <location>
        <begin position="7"/>
        <end position="33"/>
    </location>
</feature>
<protein>
    <submittedName>
        <fullName evidence="2">Uncharacterized protein</fullName>
    </submittedName>
</protein>
<feature type="compositionally biased region" description="Low complexity" evidence="1">
    <location>
        <begin position="90"/>
        <end position="102"/>
    </location>
</feature>
<evidence type="ECO:0000256" key="1">
    <source>
        <dbReference type="SAM" id="MobiDB-lite"/>
    </source>
</evidence>
<feature type="compositionally biased region" description="Polar residues" evidence="1">
    <location>
        <begin position="118"/>
        <end position="132"/>
    </location>
</feature>
<reference evidence="2 3" key="1">
    <citation type="submission" date="2024-01" db="EMBL/GenBank/DDBJ databases">
        <title>A draft genome for the cacao thread blight pathogen Marasmiellus scandens.</title>
        <authorList>
            <person name="Baruah I.K."/>
            <person name="Leung J."/>
            <person name="Bukari Y."/>
            <person name="Amoako-Attah I."/>
            <person name="Meinhardt L.W."/>
            <person name="Bailey B.A."/>
            <person name="Cohen S.P."/>
        </authorList>
    </citation>
    <scope>NUCLEOTIDE SEQUENCE [LARGE SCALE GENOMIC DNA]</scope>
    <source>
        <strain evidence="2 3">GH-19</strain>
    </source>
</reference>
<feature type="region of interest" description="Disordered" evidence="1">
    <location>
        <begin position="1"/>
        <end position="44"/>
    </location>
</feature>
<accession>A0ABR1K3I7</accession>
<keyword evidence="3" id="KW-1185">Reference proteome</keyword>